<proteinExistence type="predicted"/>
<dbReference type="InterPro" id="IPR029032">
    <property type="entry name" value="AhpD-like"/>
</dbReference>
<organism evidence="1 2">
    <name type="scientific">Dacryopinax primogenitus (strain DJM 731)</name>
    <name type="common">Brown rot fungus</name>
    <dbReference type="NCBI Taxonomy" id="1858805"/>
    <lineage>
        <taxon>Eukaryota</taxon>
        <taxon>Fungi</taxon>
        <taxon>Dikarya</taxon>
        <taxon>Basidiomycota</taxon>
        <taxon>Agaricomycotina</taxon>
        <taxon>Dacrymycetes</taxon>
        <taxon>Dacrymycetales</taxon>
        <taxon>Dacrymycetaceae</taxon>
        <taxon>Dacryopinax</taxon>
    </lineage>
</organism>
<evidence type="ECO:0000313" key="2">
    <source>
        <dbReference type="Proteomes" id="UP000030653"/>
    </source>
</evidence>
<evidence type="ECO:0000313" key="1">
    <source>
        <dbReference type="EMBL" id="EJU02158.1"/>
    </source>
</evidence>
<dbReference type="GeneID" id="63685159"/>
<sequence length="272" mass="29749">MVASTSPPPSSAFLDTLANNKRIQPDSWYLIAAAASVTLGRASSWLPAIYTHACAPLGPAPLEPSPAPENVAEDPLPRRKVVRRLKEAIVKGTILHGVPTGIGASIALHAALVPGDRDDSFVREGFHLDGKNEQRGYEALHRIYRDEMPLVGDLKTGMRDVEWFSYNITYGAVLSPISDTSPRAPLSLKETEMVILSCLLAMRADLEVRWHLRGCLWAGLKEEEVEAVQCMVEEIARECAGVDCKTGMPRVHDMIKVMKEREAEKAAAAAKD</sequence>
<dbReference type="InterPro" id="IPR052999">
    <property type="entry name" value="PTS1_Protein"/>
</dbReference>
<gene>
    <name evidence="1" type="ORF">DACRYDRAFT_115921</name>
</gene>
<dbReference type="RefSeq" id="XP_040629055.1">
    <property type="nucleotide sequence ID" value="XM_040770097.1"/>
</dbReference>
<keyword evidence="2" id="KW-1185">Reference proteome</keyword>
<dbReference type="Proteomes" id="UP000030653">
    <property type="component" value="Unassembled WGS sequence"/>
</dbReference>
<reference evidence="1 2" key="1">
    <citation type="journal article" date="2012" name="Science">
        <title>The Paleozoic origin of enzymatic lignin decomposition reconstructed from 31 fungal genomes.</title>
        <authorList>
            <person name="Floudas D."/>
            <person name="Binder M."/>
            <person name="Riley R."/>
            <person name="Barry K."/>
            <person name="Blanchette R.A."/>
            <person name="Henrissat B."/>
            <person name="Martinez A.T."/>
            <person name="Otillar R."/>
            <person name="Spatafora J.W."/>
            <person name="Yadav J.S."/>
            <person name="Aerts A."/>
            <person name="Benoit I."/>
            <person name="Boyd A."/>
            <person name="Carlson A."/>
            <person name="Copeland A."/>
            <person name="Coutinho P.M."/>
            <person name="de Vries R.P."/>
            <person name="Ferreira P."/>
            <person name="Findley K."/>
            <person name="Foster B."/>
            <person name="Gaskell J."/>
            <person name="Glotzer D."/>
            <person name="Gorecki P."/>
            <person name="Heitman J."/>
            <person name="Hesse C."/>
            <person name="Hori C."/>
            <person name="Igarashi K."/>
            <person name="Jurgens J.A."/>
            <person name="Kallen N."/>
            <person name="Kersten P."/>
            <person name="Kohler A."/>
            <person name="Kuees U."/>
            <person name="Kumar T.K.A."/>
            <person name="Kuo A."/>
            <person name="LaButti K."/>
            <person name="Larrondo L.F."/>
            <person name="Lindquist E."/>
            <person name="Ling A."/>
            <person name="Lombard V."/>
            <person name="Lucas S."/>
            <person name="Lundell T."/>
            <person name="Martin R."/>
            <person name="McLaughlin D.J."/>
            <person name="Morgenstern I."/>
            <person name="Morin E."/>
            <person name="Murat C."/>
            <person name="Nagy L.G."/>
            <person name="Nolan M."/>
            <person name="Ohm R.A."/>
            <person name="Patyshakuliyeva A."/>
            <person name="Rokas A."/>
            <person name="Ruiz-Duenas F.J."/>
            <person name="Sabat G."/>
            <person name="Salamov A."/>
            <person name="Samejima M."/>
            <person name="Schmutz J."/>
            <person name="Slot J.C."/>
            <person name="St John F."/>
            <person name="Stenlid J."/>
            <person name="Sun H."/>
            <person name="Sun S."/>
            <person name="Syed K."/>
            <person name="Tsang A."/>
            <person name="Wiebenga A."/>
            <person name="Young D."/>
            <person name="Pisabarro A."/>
            <person name="Eastwood D.C."/>
            <person name="Martin F."/>
            <person name="Cullen D."/>
            <person name="Grigoriev I.V."/>
            <person name="Hibbett D.S."/>
        </authorList>
    </citation>
    <scope>NUCLEOTIDE SEQUENCE [LARGE SCALE GENOMIC DNA]</scope>
    <source>
        <strain evidence="1 2">DJM-731 SS1</strain>
    </source>
</reference>
<name>M5GD69_DACPD</name>
<accession>M5GD69</accession>
<dbReference type="STRING" id="1858805.M5GD69"/>
<dbReference type="EMBL" id="JH795862">
    <property type="protein sequence ID" value="EJU02158.1"/>
    <property type="molecule type" value="Genomic_DNA"/>
</dbReference>
<protein>
    <submittedName>
        <fullName evidence="1">Uncharacterized protein</fullName>
    </submittedName>
</protein>
<dbReference type="SUPFAM" id="SSF69118">
    <property type="entry name" value="AhpD-like"/>
    <property type="match status" value="1"/>
</dbReference>
<dbReference type="PANTHER" id="PTHR28180:SF5">
    <property type="entry name" value="DNA POLYMERASE ALPHA SUBUNIT B"/>
    <property type="match status" value="1"/>
</dbReference>
<dbReference type="PANTHER" id="PTHR28180">
    <property type="entry name" value="CONSERVED MITOCHONDRIAL PROTEIN-RELATED"/>
    <property type="match status" value="1"/>
</dbReference>
<dbReference type="OMA" id="ADQLYLH"/>
<dbReference type="OrthoDB" id="5537330at2759"/>
<dbReference type="AlphaFoldDB" id="M5GD69"/>
<dbReference type="HOGENOM" id="CLU_065389_1_0_1"/>
<dbReference type="Gene3D" id="1.20.1290.10">
    <property type="entry name" value="AhpD-like"/>
    <property type="match status" value="1"/>
</dbReference>